<keyword evidence="2" id="KW-1185">Reference proteome</keyword>
<dbReference type="EMBL" id="LXQA010050455">
    <property type="protein sequence ID" value="MCI02871.1"/>
    <property type="molecule type" value="Genomic_DNA"/>
</dbReference>
<reference evidence="1 2" key="1">
    <citation type="journal article" date="2018" name="Front. Plant Sci.">
        <title>Red Clover (Trifolium pratense) and Zigzag Clover (T. medium) - A Picture of Genomic Similarities and Differences.</title>
        <authorList>
            <person name="Dluhosova J."/>
            <person name="Istvanek J."/>
            <person name="Nedelnik J."/>
            <person name="Repkova J."/>
        </authorList>
    </citation>
    <scope>NUCLEOTIDE SEQUENCE [LARGE SCALE GENOMIC DNA]</scope>
    <source>
        <strain evidence="2">cv. 10/8</strain>
        <tissue evidence="1">Leaf</tissue>
    </source>
</reference>
<proteinExistence type="predicted"/>
<comment type="caution">
    <text evidence="1">The sequence shown here is derived from an EMBL/GenBank/DDBJ whole genome shotgun (WGS) entry which is preliminary data.</text>
</comment>
<dbReference type="Proteomes" id="UP000265520">
    <property type="component" value="Unassembled WGS sequence"/>
</dbReference>
<protein>
    <submittedName>
        <fullName evidence="1">F-box protein</fullName>
    </submittedName>
</protein>
<name>A0A392NSQ9_9FABA</name>
<accession>A0A392NSQ9</accession>
<organism evidence="1 2">
    <name type="scientific">Trifolium medium</name>
    <dbReference type="NCBI Taxonomy" id="97028"/>
    <lineage>
        <taxon>Eukaryota</taxon>
        <taxon>Viridiplantae</taxon>
        <taxon>Streptophyta</taxon>
        <taxon>Embryophyta</taxon>
        <taxon>Tracheophyta</taxon>
        <taxon>Spermatophyta</taxon>
        <taxon>Magnoliopsida</taxon>
        <taxon>eudicotyledons</taxon>
        <taxon>Gunneridae</taxon>
        <taxon>Pentapetalae</taxon>
        <taxon>rosids</taxon>
        <taxon>fabids</taxon>
        <taxon>Fabales</taxon>
        <taxon>Fabaceae</taxon>
        <taxon>Papilionoideae</taxon>
        <taxon>50 kb inversion clade</taxon>
        <taxon>NPAAA clade</taxon>
        <taxon>Hologalegina</taxon>
        <taxon>IRL clade</taxon>
        <taxon>Trifolieae</taxon>
        <taxon>Trifolium</taxon>
    </lineage>
</organism>
<sequence>MVILAFDLMERKLLEIPLPDGFGYYLSEIGLWEFGEFLSLWAMRDGIVIIWVMKEYKVHSSWTKILVFPIGGIPYFSPIYSTKNDDIIGTIRGTELVKYNSKGQLLGHRSYCNDTRGSQVVMYTESLLSLPRDSKQV</sequence>
<evidence type="ECO:0000313" key="2">
    <source>
        <dbReference type="Proteomes" id="UP000265520"/>
    </source>
</evidence>
<dbReference type="AlphaFoldDB" id="A0A392NSQ9"/>
<gene>
    <name evidence="1" type="ORF">A2U01_0023905</name>
</gene>
<evidence type="ECO:0000313" key="1">
    <source>
        <dbReference type="EMBL" id="MCI02871.1"/>
    </source>
</evidence>